<protein>
    <submittedName>
        <fullName evidence="2">DNA pilot protein</fullName>
    </submittedName>
</protein>
<evidence type="ECO:0000256" key="1">
    <source>
        <dbReference type="SAM" id="MobiDB-lite"/>
    </source>
</evidence>
<proteinExistence type="predicted"/>
<evidence type="ECO:0000313" key="2">
    <source>
        <dbReference type="EMBL" id="QXN75171.1"/>
    </source>
</evidence>
<reference evidence="2" key="1">
    <citation type="submission" date="2021-04" db="EMBL/GenBank/DDBJ databases">
        <title>Genomes of microviruses identified in yellow-bellied marmot fecal samples.</title>
        <authorList>
            <person name="Varsani A."/>
            <person name="Kraberger S."/>
            <person name="Chatterjee A."/>
            <person name="Richet C."/>
            <person name="Fontenele R.S."/>
            <person name="Schmidlin K."/>
            <person name="Blumstein D.T."/>
        </authorList>
    </citation>
    <scope>NUCLEOTIDE SEQUENCE</scope>
    <source>
        <strain evidence="2">Mar35</strain>
    </source>
</reference>
<organism evidence="2">
    <name type="scientific">Microvirus mar35</name>
    <dbReference type="NCBI Taxonomy" id="2851169"/>
    <lineage>
        <taxon>Viruses</taxon>
        <taxon>Monodnaviria</taxon>
        <taxon>Sangervirae</taxon>
        <taxon>Phixviricota</taxon>
        <taxon>Malgrandaviricetes</taxon>
        <taxon>Petitvirales</taxon>
        <taxon>Microviridae</taxon>
    </lineage>
</organism>
<feature type="region of interest" description="Disordered" evidence="1">
    <location>
        <begin position="83"/>
        <end position="114"/>
    </location>
</feature>
<dbReference type="EMBL" id="MZ089781">
    <property type="protein sequence ID" value="QXN75171.1"/>
    <property type="molecule type" value="Genomic_DNA"/>
</dbReference>
<accession>A0A8F5MLP2</accession>
<feature type="compositionally biased region" description="Low complexity" evidence="1">
    <location>
        <begin position="93"/>
        <end position="111"/>
    </location>
</feature>
<sequence length="380" mass="42306">MFNNHLIMSFLGAIAQTIGSSVTAGVTQNRQIRHDRAMAALSQQYALESQQNAFNHEKEMMTLQNQYNSALNQRKLREQAGLSPYEMDNGGYTSTASSHSAPSPSGSASASQLVSPDMSALGRINLLDDMSAIAQIKNINADIDLKNKQANKESAAADELNASAALAREQTQNYKLRNAMDSVDYYIKLATSGDSVEQARWATKAAQAGYEKILADTDLTKEMKNKTVEETALLAVQQYEVSANIALLRARTAHEDILSDLDAARIREVNQSVKNLITEEALMQSEIELNGIKYKVEDITYEQARDYFENYYDKEMQLRIDKAWLECAEIVSSEVRDWYLGVKNSNTARMSAESQSKARRSSSFKDLATFIVMAKKLGFL</sequence>
<name>A0A8F5MLP2_9VIRU</name>